<name>A0A1B6NS27_9ZZZZ</name>
<accession>A0A1B6NS27</accession>
<reference evidence="1" key="1">
    <citation type="submission" date="2013-11" db="EMBL/GenBank/DDBJ databases">
        <title>Microbial diversity, functional groups and degradation webs in Northern and Southern Mediterranean and Red Sea marine crude oil polluted sites.</title>
        <authorList>
            <person name="Daffonchio D."/>
            <person name="Mapelli F."/>
            <person name="Ferrer M."/>
            <person name="Richter M."/>
            <person name="Cherif A."/>
            <person name="Malkawi H.I."/>
            <person name="Yakimov M.M."/>
            <person name="Abdel-Fattah Y.R."/>
            <person name="Blaghen M."/>
            <person name="Golyshin P.N."/>
            <person name="Kalogerakis N."/>
            <person name="Boon N."/>
            <person name="Magagnini M."/>
            <person name="Fava F."/>
        </authorList>
    </citation>
    <scope>NUCLEOTIDE SEQUENCE</scope>
</reference>
<dbReference type="AlphaFoldDB" id="A0A1B6NS27"/>
<proteinExistence type="predicted"/>
<protein>
    <submittedName>
        <fullName evidence="1">Uncharacterized protein</fullName>
    </submittedName>
</protein>
<sequence length="34" mass="3764">MTKSLPKSTKLSWKSDVSVLMTIPLPKLTNPFAC</sequence>
<organism evidence="1">
    <name type="scientific">marine sediment metagenome</name>
    <dbReference type="NCBI Taxonomy" id="412755"/>
    <lineage>
        <taxon>unclassified sequences</taxon>
        <taxon>metagenomes</taxon>
        <taxon>ecological metagenomes</taxon>
    </lineage>
</organism>
<evidence type="ECO:0000313" key="1">
    <source>
        <dbReference type="EMBL" id="KTF05527.1"/>
    </source>
</evidence>
<dbReference type="EMBL" id="AYSL01001732">
    <property type="protein sequence ID" value="KTF05527.1"/>
    <property type="molecule type" value="Genomic_DNA"/>
</dbReference>
<comment type="caution">
    <text evidence="1">The sequence shown here is derived from an EMBL/GenBank/DDBJ whole genome shotgun (WGS) entry which is preliminary data.</text>
</comment>
<gene>
    <name evidence="1" type="ORF">MGSAQ_002976</name>
</gene>